<keyword evidence="3" id="KW-1185">Reference proteome</keyword>
<dbReference type="AlphaFoldDB" id="A0AAD6Z597"/>
<feature type="region of interest" description="Disordered" evidence="1">
    <location>
        <begin position="1"/>
        <end position="174"/>
    </location>
</feature>
<proteinExistence type="predicted"/>
<sequence length="174" mass="18206">MTNSALTFSTLQDDGNGDKGGETPEDDGNGDKGAETPEDDGNGNKGVETPQDNGKGAQNEDDASGGRKSQKKKKAGKQAKAKAKPKEKDVGAPRAALKRKHATNDKVEEPPSKKARVDAGGDPATGDGSAPRPRRHRRAVVKVPTAVAKPVQKAPKEKGMRGYAWVNEAQDGGE</sequence>
<accession>A0AAD6Z597</accession>
<reference evidence="2" key="1">
    <citation type="submission" date="2023-03" db="EMBL/GenBank/DDBJ databases">
        <title>Massive genome expansion in bonnet fungi (Mycena s.s.) driven by repeated elements and novel gene families across ecological guilds.</title>
        <authorList>
            <consortium name="Lawrence Berkeley National Laboratory"/>
            <person name="Harder C.B."/>
            <person name="Miyauchi S."/>
            <person name="Viragh M."/>
            <person name="Kuo A."/>
            <person name="Thoen E."/>
            <person name="Andreopoulos B."/>
            <person name="Lu D."/>
            <person name="Skrede I."/>
            <person name="Drula E."/>
            <person name="Henrissat B."/>
            <person name="Morin E."/>
            <person name="Kohler A."/>
            <person name="Barry K."/>
            <person name="LaButti K."/>
            <person name="Morin E."/>
            <person name="Salamov A."/>
            <person name="Lipzen A."/>
            <person name="Mereny Z."/>
            <person name="Hegedus B."/>
            <person name="Baldrian P."/>
            <person name="Stursova M."/>
            <person name="Weitz H."/>
            <person name="Taylor A."/>
            <person name="Grigoriev I.V."/>
            <person name="Nagy L.G."/>
            <person name="Martin F."/>
            <person name="Kauserud H."/>
        </authorList>
    </citation>
    <scope>NUCLEOTIDE SEQUENCE</scope>
    <source>
        <strain evidence="2">CBHHK002</strain>
    </source>
</reference>
<organism evidence="2 3">
    <name type="scientific">Mycena albidolilacea</name>
    <dbReference type="NCBI Taxonomy" id="1033008"/>
    <lineage>
        <taxon>Eukaryota</taxon>
        <taxon>Fungi</taxon>
        <taxon>Dikarya</taxon>
        <taxon>Basidiomycota</taxon>
        <taxon>Agaricomycotina</taxon>
        <taxon>Agaricomycetes</taxon>
        <taxon>Agaricomycetidae</taxon>
        <taxon>Agaricales</taxon>
        <taxon>Marasmiineae</taxon>
        <taxon>Mycenaceae</taxon>
        <taxon>Mycena</taxon>
    </lineage>
</organism>
<evidence type="ECO:0000256" key="1">
    <source>
        <dbReference type="SAM" id="MobiDB-lite"/>
    </source>
</evidence>
<feature type="compositionally biased region" description="Basic residues" evidence="1">
    <location>
        <begin position="68"/>
        <end position="83"/>
    </location>
</feature>
<feature type="compositionally biased region" description="Low complexity" evidence="1">
    <location>
        <begin position="141"/>
        <end position="153"/>
    </location>
</feature>
<evidence type="ECO:0000313" key="2">
    <source>
        <dbReference type="EMBL" id="KAJ7308611.1"/>
    </source>
</evidence>
<gene>
    <name evidence="2" type="ORF">DFH08DRAFT_823895</name>
</gene>
<dbReference type="EMBL" id="JARIHO010000085">
    <property type="protein sequence ID" value="KAJ7308611.1"/>
    <property type="molecule type" value="Genomic_DNA"/>
</dbReference>
<dbReference type="Proteomes" id="UP001218218">
    <property type="component" value="Unassembled WGS sequence"/>
</dbReference>
<name>A0AAD6Z597_9AGAR</name>
<feature type="compositionally biased region" description="Basic and acidic residues" evidence="1">
    <location>
        <begin position="102"/>
        <end position="119"/>
    </location>
</feature>
<feature type="compositionally biased region" description="Polar residues" evidence="1">
    <location>
        <begin position="1"/>
        <end position="13"/>
    </location>
</feature>
<evidence type="ECO:0000313" key="3">
    <source>
        <dbReference type="Proteomes" id="UP001218218"/>
    </source>
</evidence>
<comment type="caution">
    <text evidence="2">The sequence shown here is derived from an EMBL/GenBank/DDBJ whole genome shotgun (WGS) entry which is preliminary data.</text>
</comment>
<protein>
    <submittedName>
        <fullName evidence="2">Uncharacterized protein</fullName>
    </submittedName>
</protein>